<evidence type="ECO:0000256" key="1">
    <source>
        <dbReference type="SAM" id="MobiDB-lite"/>
    </source>
</evidence>
<evidence type="ECO:0000313" key="3">
    <source>
        <dbReference type="Proteomes" id="UP001605036"/>
    </source>
</evidence>
<accession>A0ABD1YVH5</accession>
<reference evidence="2 3" key="1">
    <citation type="submission" date="2024-09" db="EMBL/GenBank/DDBJ databases">
        <title>Chromosome-scale assembly of Riccia fluitans.</title>
        <authorList>
            <person name="Paukszto L."/>
            <person name="Sawicki J."/>
            <person name="Karawczyk K."/>
            <person name="Piernik-Szablinska J."/>
            <person name="Szczecinska M."/>
            <person name="Mazdziarz M."/>
        </authorList>
    </citation>
    <scope>NUCLEOTIDE SEQUENCE [LARGE SCALE GENOMIC DNA]</scope>
    <source>
        <strain evidence="2">Rf_01</strain>
        <tissue evidence="2">Aerial parts of the thallus</tissue>
    </source>
</reference>
<name>A0ABD1YVH5_9MARC</name>
<protein>
    <submittedName>
        <fullName evidence="2">Uncharacterized protein</fullName>
    </submittedName>
</protein>
<gene>
    <name evidence="2" type="ORF">R1flu_004861</name>
</gene>
<dbReference type="Proteomes" id="UP001605036">
    <property type="component" value="Unassembled WGS sequence"/>
</dbReference>
<comment type="caution">
    <text evidence="2">The sequence shown here is derived from an EMBL/GenBank/DDBJ whole genome shotgun (WGS) entry which is preliminary data.</text>
</comment>
<feature type="region of interest" description="Disordered" evidence="1">
    <location>
        <begin position="1"/>
        <end position="21"/>
    </location>
</feature>
<keyword evidence="3" id="KW-1185">Reference proteome</keyword>
<sequence>MEAKAGYSRRSPSQGSPPLANLRQWRRRPAIQGEALAAGLPPLAKCSPMEANAGHPRRRARHMFALTGHDSPSLAKMLPMKATFSPCRHVDFATFFASIGEPSLATLAFAVLHLHWRSLRQWGRSGSHVFLHYLLFFYALPVEAKPFASGGKPFAAPGDASLLPLANGNYGFTSGGEAPPRE</sequence>
<dbReference type="AlphaFoldDB" id="A0ABD1YVH5"/>
<evidence type="ECO:0000313" key="2">
    <source>
        <dbReference type="EMBL" id="KAL2633382.1"/>
    </source>
</evidence>
<organism evidence="2 3">
    <name type="scientific">Riccia fluitans</name>
    <dbReference type="NCBI Taxonomy" id="41844"/>
    <lineage>
        <taxon>Eukaryota</taxon>
        <taxon>Viridiplantae</taxon>
        <taxon>Streptophyta</taxon>
        <taxon>Embryophyta</taxon>
        <taxon>Marchantiophyta</taxon>
        <taxon>Marchantiopsida</taxon>
        <taxon>Marchantiidae</taxon>
        <taxon>Marchantiales</taxon>
        <taxon>Ricciaceae</taxon>
        <taxon>Riccia</taxon>
    </lineage>
</organism>
<proteinExistence type="predicted"/>
<dbReference type="EMBL" id="JBHFFA010000003">
    <property type="protein sequence ID" value="KAL2633382.1"/>
    <property type="molecule type" value="Genomic_DNA"/>
</dbReference>